<evidence type="ECO:0000313" key="2">
    <source>
        <dbReference type="EMBL" id="QDT06884.1"/>
    </source>
</evidence>
<feature type="region of interest" description="Disordered" evidence="1">
    <location>
        <begin position="1"/>
        <end position="46"/>
    </location>
</feature>
<dbReference type="AlphaFoldDB" id="A0A517NIC0"/>
<dbReference type="Proteomes" id="UP000318538">
    <property type="component" value="Chromosome"/>
</dbReference>
<proteinExistence type="predicted"/>
<reference evidence="2 3" key="1">
    <citation type="submission" date="2019-02" db="EMBL/GenBank/DDBJ databases">
        <title>Deep-cultivation of Planctomycetes and their phenomic and genomic characterization uncovers novel biology.</title>
        <authorList>
            <person name="Wiegand S."/>
            <person name="Jogler M."/>
            <person name="Boedeker C."/>
            <person name="Pinto D."/>
            <person name="Vollmers J."/>
            <person name="Rivas-Marin E."/>
            <person name="Kohn T."/>
            <person name="Peeters S.H."/>
            <person name="Heuer A."/>
            <person name="Rast P."/>
            <person name="Oberbeckmann S."/>
            <person name="Bunk B."/>
            <person name="Jeske O."/>
            <person name="Meyerdierks A."/>
            <person name="Storesund J.E."/>
            <person name="Kallscheuer N."/>
            <person name="Luecker S."/>
            <person name="Lage O.M."/>
            <person name="Pohl T."/>
            <person name="Merkel B.J."/>
            <person name="Hornburger P."/>
            <person name="Mueller R.-W."/>
            <person name="Bruemmer F."/>
            <person name="Labrenz M."/>
            <person name="Spormann A.M."/>
            <person name="Op den Camp H."/>
            <person name="Overmann J."/>
            <person name="Amann R."/>
            <person name="Jetten M.S.M."/>
            <person name="Mascher T."/>
            <person name="Medema M.H."/>
            <person name="Devos D.P."/>
            <person name="Kaster A.-K."/>
            <person name="Ovreas L."/>
            <person name="Rohde M."/>
            <person name="Galperin M.Y."/>
            <person name="Jogler C."/>
        </authorList>
    </citation>
    <scope>NUCLEOTIDE SEQUENCE [LARGE SCALE GENOMIC DNA]</scope>
    <source>
        <strain evidence="2 3">K22_7</strain>
    </source>
</reference>
<gene>
    <name evidence="2" type="ORF">K227x_53060</name>
</gene>
<sequence>MGGGWKGAVEDSMEGGHGRRMGGGMEGGGRGRRGDVDGWRGDWLAD</sequence>
<evidence type="ECO:0000256" key="1">
    <source>
        <dbReference type="SAM" id="MobiDB-lite"/>
    </source>
</evidence>
<dbReference type="KEGG" id="rlc:K227x_53060"/>
<keyword evidence="3" id="KW-1185">Reference proteome</keyword>
<name>A0A517NIC0_9BACT</name>
<organism evidence="2 3">
    <name type="scientific">Rubripirellula lacrimiformis</name>
    <dbReference type="NCBI Taxonomy" id="1930273"/>
    <lineage>
        <taxon>Bacteria</taxon>
        <taxon>Pseudomonadati</taxon>
        <taxon>Planctomycetota</taxon>
        <taxon>Planctomycetia</taxon>
        <taxon>Pirellulales</taxon>
        <taxon>Pirellulaceae</taxon>
        <taxon>Rubripirellula</taxon>
    </lineage>
</organism>
<protein>
    <submittedName>
        <fullName evidence="2">Uncharacterized protein</fullName>
    </submittedName>
</protein>
<accession>A0A517NIC0</accession>
<evidence type="ECO:0000313" key="3">
    <source>
        <dbReference type="Proteomes" id="UP000318538"/>
    </source>
</evidence>
<dbReference type="EMBL" id="CP036525">
    <property type="protein sequence ID" value="QDT06884.1"/>
    <property type="molecule type" value="Genomic_DNA"/>
</dbReference>